<dbReference type="AlphaFoldDB" id="A0A2T1ECB4"/>
<dbReference type="Proteomes" id="UP000239576">
    <property type="component" value="Unassembled WGS sequence"/>
</dbReference>
<keyword evidence="2" id="KW-1185">Reference proteome</keyword>
<sequence length="128" mass="14113">MPSVIVSSTAARFRQNIITANVQLTADEPLESGGDGAGLAPFEFILAGLGACTAMTVKMYAERKGWPLTHVVVELMHQKVNDRHQLLAQLHLKGDLTQDQQQRLLEIADRCPVHRLLTSEIEIQTSLV</sequence>
<name>A0A2T1ECB4_9CYAN</name>
<dbReference type="InterPro" id="IPR015946">
    <property type="entry name" value="KH_dom-like_a/b"/>
</dbReference>
<reference evidence="2" key="1">
    <citation type="submission" date="2018-02" db="EMBL/GenBank/DDBJ databases">
        <authorList>
            <person name="Moore K."/>
            <person name="Momper L."/>
        </authorList>
    </citation>
    <scope>NUCLEOTIDE SEQUENCE [LARGE SCALE GENOMIC DNA]</scope>
    <source>
        <strain evidence="2">ULC18</strain>
    </source>
</reference>
<dbReference type="OrthoDB" id="1433018at2"/>
<dbReference type="EMBL" id="PVWK01000053">
    <property type="protein sequence ID" value="PSB30323.1"/>
    <property type="molecule type" value="Genomic_DNA"/>
</dbReference>
<dbReference type="InterPro" id="IPR003718">
    <property type="entry name" value="OsmC/Ohr_fam"/>
</dbReference>
<evidence type="ECO:0000313" key="2">
    <source>
        <dbReference type="Proteomes" id="UP000239576"/>
    </source>
</evidence>
<protein>
    <submittedName>
        <fullName evidence="1">Osmotically inducible protein OsmC</fullName>
    </submittedName>
</protein>
<dbReference type="PANTHER" id="PTHR39624">
    <property type="entry name" value="PROTEIN INVOLVED IN RIMO-MEDIATED BETA-METHYLTHIOLATION OF RIBOSOMAL PROTEIN S12 YCAO"/>
    <property type="match status" value="1"/>
</dbReference>
<dbReference type="PANTHER" id="PTHR39624:SF2">
    <property type="entry name" value="OSMC-LIKE PROTEIN"/>
    <property type="match status" value="1"/>
</dbReference>
<dbReference type="Gene3D" id="3.30.300.20">
    <property type="match status" value="1"/>
</dbReference>
<reference evidence="1 2" key="2">
    <citation type="submission" date="2018-03" db="EMBL/GenBank/DDBJ databases">
        <title>The ancient ancestry and fast evolution of plastids.</title>
        <authorList>
            <person name="Moore K.R."/>
            <person name="Magnabosco C."/>
            <person name="Momper L."/>
            <person name="Gold D.A."/>
            <person name="Bosak T."/>
            <person name="Fournier G.P."/>
        </authorList>
    </citation>
    <scope>NUCLEOTIDE SEQUENCE [LARGE SCALE GENOMIC DNA]</scope>
    <source>
        <strain evidence="1 2">ULC18</strain>
    </source>
</reference>
<comment type="caution">
    <text evidence="1">The sequence shown here is derived from an EMBL/GenBank/DDBJ whole genome shotgun (WGS) entry which is preliminary data.</text>
</comment>
<accession>A0A2T1ECB4</accession>
<organism evidence="1 2">
    <name type="scientific">Stenomitos frigidus ULC18</name>
    <dbReference type="NCBI Taxonomy" id="2107698"/>
    <lineage>
        <taxon>Bacteria</taxon>
        <taxon>Bacillati</taxon>
        <taxon>Cyanobacteriota</taxon>
        <taxon>Cyanophyceae</taxon>
        <taxon>Leptolyngbyales</taxon>
        <taxon>Leptolyngbyaceae</taxon>
        <taxon>Stenomitos</taxon>
    </lineage>
</organism>
<dbReference type="RefSeq" id="WP_106255998.1">
    <property type="nucleotide sequence ID" value="NZ_CAWNSW010000077.1"/>
</dbReference>
<dbReference type="SUPFAM" id="SSF82784">
    <property type="entry name" value="OsmC-like"/>
    <property type="match status" value="1"/>
</dbReference>
<proteinExistence type="predicted"/>
<evidence type="ECO:0000313" key="1">
    <source>
        <dbReference type="EMBL" id="PSB30323.1"/>
    </source>
</evidence>
<gene>
    <name evidence="1" type="ORF">C7B82_09150</name>
</gene>
<dbReference type="Pfam" id="PF02566">
    <property type="entry name" value="OsmC"/>
    <property type="match status" value="1"/>
</dbReference>
<dbReference type="InterPro" id="IPR036102">
    <property type="entry name" value="OsmC/Ohrsf"/>
</dbReference>